<dbReference type="AlphaFoldDB" id="A0AA86MQR2"/>
<reference evidence="2" key="1">
    <citation type="submission" date="2021-10" db="EMBL/GenBank/DDBJ databases">
        <authorList>
            <person name="Mesa V."/>
        </authorList>
    </citation>
    <scope>NUCLEOTIDE SEQUENCE</scope>
    <source>
        <strain evidence="2">CC3_PB</strain>
    </source>
</reference>
<proteinExistence type="predicted"/>
<evidence type="ECO:0000313" key="3">
    <source>
        <dbReference type="Proteomes" id="UP000789738"/>
    </source>
</evidence>
<accession>A0AA86MQR2</accession>
<protein>
    <submittedName>
        <fullName evidence="2">Uncharacterized protein</fullName>
    </submittedName>
</protein>
<keyword evidence="1" id="KW-1133">Transmembrane helix</keyword>
<keyword evidence="1" id="KW-0472">Membrane</keyword>
<dbReference type="EMBL" id="CAKJVE010000004">
    <property type="protein sequence ID" value="CAG9703066.1"/>
    <property type="molecule type" value="Genomic_DNA"/>
</dbReference>
<organism evidence="2 3">
    <name type="scientific">Clostridium neonatale</name>
    <dbReference type="NCBI Taxonomy" id="137838"/>
    <lineage>
        <taxon>Bacteria</taxon>
        <taxon>Bacillati</taxon>
        <taxon>Bacillota</taxon>
        <taxon>Clostridia</taxon>
        <taxon>Eubacteriales</taxon>
        <taxon>Clostridiaceae</taxon>
        <taxon>Clostridium</taxon>
    </lineage>
</organism>
<dbReference type="Proteomes" id="UP000789738">
    <property type="component" value="Unassembled WGS sequence"/>
</dbReference>
<keyword evidence="1" id="KW-0812">Transmembrane</keyword>
<evidence type="ECO:0000256" key="1">
    <source>
        <dbReference type="SAM" id="Phobius"/>
    </source>
</evidence>
<feature type="transmembrane region" description="Helical" evidence="1">
    <location>
        <begin position="20"/>
        <end position="41"/>
    </location>
</feature>
<evidence type="ECO:0000313" key="2">
    <source>
        <dbReference type="EMBL" id="CAG9703066.1"/>
    </source>
</evidence>
<name>A0AA86MQR2_9CLOT</name>
<gene>
    <name evidence="2" type="ORF">CNEO_40323</name>
</gene>
<comment type="caution">
    <text evidence="2">The sequence shown here is derived from an EMBL/GenBank/DDBJ whole genome shotgun (WGS) entry which is preliminary data.</text>
</comment>
<sequence>MNLINNKYFKSTIKSYKKLFIYIIICLSFYLLYLTVIIDIITF</sequence>